<dbReference type="AlphaFoldDB" id="A0AAD5RIF5"/>
<evidence type="ECO:0000313" key="2">
    <source>
        <dbReference type="EMBL" id="KAJ2894528.1"/>
    </source>
</evidence>
<reference evidence="2" key="1">
    <citation type="submission" date="2022-07" db="EMBL/GenBank/DDBJ databases">
        <title>Draft genome sequence of Zalerion maritima ATCC 34329, a (micro)plastics degrading marine fungus.</title>
        <authorList>
            <person name="Paco A."/>
            <person name="Goncalves M.F.M."/>
            <person name="Rocha-Santos T.A.P."/>
            <person name="Alves A."/>
        </authorList>
    </citation>
    <scope>NUCLEOTIDE SEQUENCE</scope>
    <source>
        <strain evidence="2">ATCC 34329</strain>
    </source>
</reference>
<organism evidence="2 3">
    <name type="scientific">Zalerion maritima</name>
    <dbReference type="NCBI Taxonomy" id="339359"/>
    <lineage>
        <taxon>Eukaryota</taxon>
        <taxon>Fungi</taxon>
        <taxon>Dikarya</taxon>
        <taxon>Ascomycota</taxon>
        <taxon>Pezizomycotina</taxon>
        <taxon>Sordariomycetes</taxon>
        <taxon>Lulworthiomycetidae</taxon>
        <taxon>Lulworthiales</taxon>
        <taxon>Lulworthiaceae</taxon>
        <taxon>Zalerion</taxon>
    </lineage>
</organism>
<sequence length="358" mass="40126">MSEKGSPDFKVNPPKGPRSNVILPFGGKYLRPKDPSSRHDQNGRPSPRQVQVSMQPEGIQIYFKTFRSIWCPPYTLKSTAIPGLNVQAPNWPPTKEQHQKSTPGQQLNAQAPPFHPGQSLIRNGEGAVQPTSLSKLPPFIPASTGLTADYLHTTINLRSGLPQISCPYHNTPHDLTDMENLANNPTCLHKALLSHIQSRIAQVGDDLAQIMNASTINSQIAQSHWEKTRAFYFNGQQQRGVHSSPPPARICPSNQDLYPPWLKEIIVAACREPRHGKMVEAFNPERVPLTMMKNGRKRTMSLPPMPRIEDDDSEEHLAVSTQTPRRSIKESGKEKAPSRVLLKSKTKKKKERHHSFRV</sequence>
<feature type="compositionally biased region" description="Basic and acidic residues" evidence="1">
    <location>
        <begin position="31"/>
        <end position="42"/>
    </location>
</feature>
<name>A0AAD5RIF5_9PEZI</name>
<evidence type="ECO:0000313" key="3">
    <source>
        <dbReference type="Proteomes" id="UP001201980"/>
    </source>
</evidence>
<comment type="caution">
    <text evidence="2">The sequence shown here is derived from an EMBL/GenBank/DDBJ whole genome shotgun (WGS) entry which is preliminary data.</text>
</comment>
<dbReference type="EMBL" id="JAKWBI020000485">
    <property type="protein sequence ID" value="KAJ2894528.1"/>
    <property type="molecule type" value="Genomic_DNA"/>
</dbReference>
<feature type="compositionally biased region" description="Basic and acidic residues" evidence="1">
    <location>
        <begin position="327"/>
        <end position="337"/>
    </location>
</feature>
<keyword evidence="3" id="KW-1185">Reference proteome</keyword>
<evidence type="ECO:0000256" key="1">
    <source>
        <dbReference type="SAM" id="MobiDB-lite"/>
    </source>
</evidence>
<dbReference type="Proteomes" id="UP001201980">
    <property type="component" value="Unassembled WGS sequence"/>
</dbReference>
<gene>
    <name evidence="2" type="ORF">MKZ38_007454</name>
</gene>
<feature type="compositionally biased region" description="Basic residues" evidence="1">
    <location>
        <begin position="342"/>
        <end position="358"/>
    </location>
</feature>
<protein>
    <submittedName>
        <fullName evidence="2">Uncharacterized protein</fullName>
    </submittedName>
</protein>
<feature type="region of interest" description="Disordered" evidence="1">
    <location>
        <begin position="1"/>
        <end position="54"/>
    </location>
</feature>
<feature type="region of interest" description="Disordered" evidence="1">
    <location>
        <begin position="294"/>
        <end position="358"/>
    </location>
</feature>
<accession>A0AAD5RIF5</accession>
<proteinExistence type="predicted"/>